<proteinExistence type="predicted"/>
<feature type="domain" description="Macro" evidence="1">
    <location>
        <begin position="1"/>
        <end position="154"/>
    </location>
</feature>
<organism evidence="2 3">
    <name type="scientific">Planococcus wigleyi</name>
    <dbReference type="NCBI Taxonomy" id="2762216"/>
    <lineage>
        <taxon>Bacteria</taxon>
        <taxon>Bacillati</taxon>
        <taxon>Bacillota</taxon>
        <taxon>Bacilli</taxon>
        <taxon>Bacillales</taxon>
        <taxon>Caryophanaceae</taxon>
        <taxon>Planococcus</taxon>
    </lineage>
</organism>
<comment type="caution">
    <text evidence="2">The sequence shown here is derived from an EMBL/GenBank/DDBJ whole genome shotgun (WGS) entry which is preliminary data.</text>
</comment>
<keyword evidence="3" id="KW-1185">Reference proteome</keyword>
<dbReference type="CDD" id="cd02908">
    <property type="entry name" value="Macro_OAADPr_deacetylase"/>
    <property type="match status" value="1"/>
</dbReference>
<dbReference type="SUPFAM" id="SSF52949">
    <property type="entry name" value="Macro domain-like"/>
    <property type="match status" value="1"/>
</dbReference>
<evidence type="ECO:0000313" key="3">
    <source>
        <dbReference type="Proteomes" id="UP000658980"/>
    </source>
</evidence>
<evidence type="ECO:0000259" key="1">
    <source>
        <dbReference type="PROSITE" id="PS51154"/>
    </source>
</evidence>
<dbReference type="InterPro" id="IPR002589">
    <property type="entry name" value="Macro_dom"/>
</dbReference>
<reference evidence="2 3" key="1">
    <citation type="submission" date="2020-08" db="EMBL/GenBank/DDBJ databases">
        <title>A Genomic Blueprint of the Chicken Gut Microbiome.</title>
        <authorList>
            <person name="Gilroy R."/>
            <person name="Ravi A."/>
            <person name="Getino M."/>
            <person name="Pursley I."/>
            <person name="Horton D.L."/>
            <person name="Alikhan N.-F."/>
            <person name="Baker D."/>
            <person name="Gharbi K."/>
            <person name="Hall N."/>
            <person name="Watson M."/>
            <person name="Adriaenssens E.M."/>
            <person name="Foster-Nyarko E."/>
            <person name="Jarju S."/>
            <person name="Secka A."/>
            <person name="Antonio M."/>
            <person name="Oren A."/>
            <person name="Chaudhuri R."/>
            <person name="La Ragione R.M."/>
            <person name="Hildebrand F."/>
            <person name="Pallen M.J."/>
        </authorList>
    </citation>
    <scope>NUCLEOTIDE SEQUENCE [LARGE SCALE GENOMIC DNA]</scope>
    <source>
        <strain evidence="2 3">Sa1BUA13</strain>
    </source>
</reference>
<dbReference type="PANTHER" id="PTHR11106:SF27">
    <property type="entry name" value="MACRO DOMAIN-CONTAINING PROTEIN"/>
    <property type="match status" value="1"/>
</dbReference>
<evidence type="ECO:0000313" key="2">
    <source>
        <dbReference type="EMBL" id="MBD8015418.1"/>
    </source>
</evidence>
<accession>A0ABR8WET4</accession>
<gene>
    <name evidence="2" type="ORF">H9630_11390</name>
</gene>
<dbReference type="InterPro" id="IPR043472">
    <property type="entry name" value="Macro_dom-like"/>
</dbReference>
<protein>
    <submittedName>
        <fullName evidence="2">Macro domain-containing protein</fullName>
    </submittedName>
</protein>
<dbReference type="PANTHER" id="PTHR11106">
    <property type="entry name" value="GANGLIOSIDE INDUCED DIFFERENTIATION ASSOCIATED PROTEIN 2-RELATED"/>
    <property type="match status" value="1"/>
</dbReference>
<dbReference type="Proteomes" id="UP000658980">
    <property type="component" value="Unassembled WGS sequence"/>
</dbReference>
<dbReference type="RefSeq" id="WP_191715616.1">
    <property type="nucleotide sequence ID" value="NZ_JACSPU010000004.1"/>
</dbReference>
<sequence>MPLEIVQNDITKMETDAIVNAANSALQMGGGVCGAIFRAAGAEQLQQACDEIGYCPTGKAVFTEGFRLQAKYIIHTVGPVWQGGAHEEEKLLRSCYRNSLALAISLDCKSIAFPLISSGIYGYPKEQALETAVSEIEQFLETQELLVYMVLFSR</sequence>
<dbReference type="EMBL" id="JACSPU010000004">
    <property type="protein sequence ID" value="MBD8015418.1"/>
    <property type="molecule type" value="Genomic_DNA"/>
</dbReference>
<dbReference type="Gene3D" id="3.40.220.10">
    <property type="entry name" value="Leucine Aminopeptidase, subunit E, domain 1"/>
    <property type="match status" value="1"/>
</dbReference>
<name>A0ABR8WET4_9BACL</name>
<dbReference type="SMART" id="SM00506">
    <property type="entry name" value="A1pp"/>
    <property type="match status" value="1"/>
</dbReference>
<dbReference type="Pfam" id="PF01661">
    <property type="entry name" value="Macro"/>
    <property type="match status" value="1"/>
</dbReference>
<dbReference type="PROSITE" id="PS51154">
    <property type="entry name" value="MACRO"/>
    <property type="match status" value="1"/>
</dbReference>